<feature type="transmembrane region" description="Helical" evidence="2">
    <location>
        <begin position="12"/>
        <end position="34"/>
    </location>
</feature>
<reference evidence="3 4" key="1">
    <citation type="journal article" date="2013" name="Nat. Commun.">
        <title>The evolution and pathogenic mechanisms of the rice sheath blight pathogen.</title>
        <authorList>
            <person name="Zheng A."/>
            <person name="Lin R."/>
            <person name="Xu L."/>
            <person name="Qin P."/>
            <person name="Tang C."/>
            <person name="Ai P."/>
            <person name="Zhang D."/>
            <person name="Liu Y."/>
            <person name="Sun Z."/>
            <person name="Feng H."/>
            <person name="Wang Y."/>
            <person name="Chen Y."/>
            <person name="Liang X."/>
            <person name="Fu R."/>
            <person name="Li Q."/>
            <person name="Zhang J."/>
            <person name="Yu X."/>
            <person name="Xie Z."/>
            <person name="Ding L."/>
            <person name="Guan P."/>
            <person name="Tang J."/>
            <person name="Liang Y."/>
            <person name="Wang S."/>
            <person name="Deng Q."/>
            <person name="Li S."/>
            <person name="Zhu J."/>
            <person name="Wang L."/>
            <person name="Liu H."/>
            <person name="Li P."/>
        </authorList>
    </citation>
    <scope>NUCLEOTIDE SEQUENCE [LARGE SCALE GENOMIC DNA]</scope>
    <source>
        <strain evidence="4">AG-1 IA</strain>
    </source>
</reference>
<feature type="region of interest" description="Disordered" evidence="1">
    <location>
        <begin position="126"/>
        <end position="153"/>
    </location>
</feature>
<dbReference type="AlphaFoldDB" id="L8X4U3"/>
<dbReference type="Proteomes" id="UP000011668">
    <property type="component" value="Unassembled WGS sequence"/>
</dbReference>
<keyword evidence="4" id="KW-1185">Reference proteome</keyword>
<dbReference type="OrthoDB" id="3232309at2759"/>
<proteinExistence type="predicted"/>
<keyword evidence="2" id="KW-0472">Membrane</keyword>
<organism evidence="3 4">
    <name type="scientific">Thanatephorus cucumeris (strain AG1-IA)</name>
    <name type="common">Rice sheath blight fungus</name>
    <name type="synonym">Rhizoctonia solani</name>
    <dbReference type="NCBI Taxonomy" id="983506"/>
    <lineage>
        <taxon>Eukaryota</taxon>
        <taxon>Fungi</taxon>
        <taxon>Dikarya</taxon>
        <taxon>Basidiomycota</taxon>
        <taxon>Agaricomycotina</taxon>
        <taxon>Agaricomycetes</taxon>
        <taxon>Cantharellales</taxon>
        <taxon>Ceratobasidiaceae</taxon>
        <taxon>Rhizoctonia</taxon>
        <taxon>Rhizoctonia solani AG-1</taxon>
    </lineage>
</organism>
<dbReference type="HOGENOM" id="CLU_1344040_0_0_1"/>
<dbReference type="EMBL" id="AFRT01000108">
    <property type="protein sequence ID" value="ELU45301.1"/>
    <property type="molecule type" value="Genomic_DNA"/>
</dbReference>
<gene>
    <name evidence="3" type="ORF">AG1IA_00672</name>
</gene>
<evidence type="ECO:0000256" key="2">
    <source>
        <dbReference type="SAM" id="Phobius"/>
    </source>
</evidence>
<comment type="caution">
    <text evidence="3">The sequence shown here is derived from an EMBL/GenBank/DDBJ whole genome shotgun (WGS) entry which is preliminary data.</text>
</comment>
<protein>
    <submittedName>
        <fullName evidence="3">Uncharacterized protein</fullName>
    </submittedName>
</protein>
<dbReference type="STRING" id="983506.L8X4U3"/>
<evidence type="ECO:0000313" key="3">
    <source>
        <dbReference type="EMBL" id="ELU45301.1"/>
    </source>
</evidence>
<keyword evidence="2" id="KW-0812">Transmembrane</keyword>
<name>L8X4U3_THACA</name>
<sequence>MFALMLTIRINRYAIGIVFTLISWIIAIFTICFIPDQPRSKRSIRLVSVPFAVLGCMQPGEVSAHKYSAALPDNFAHGNSSIRLMRGFLSKLQIPSLPAGTKKHVVAPFVNLPSTSSLEMVSMTPTIGSPSPSGPRIVFTDPEPRGRGGGRAAFRRPAVYGPERVVEDPRIREFHQGVIRDMLWVGFGWGLAWTGIVVGIPGRG</sequence>
<evidence type="ECO:0000313" key="4">
    <source>
        <dbReference type="Proteomes" id="UP000011668"/>
    </source>
</evidence>
<keyword evidence="2" id="KW-1133">Transmembrane helix</keyword>
<accession>L8X4U3</accession>
<evidence type="ECO:0000256" key="1">
    <source>
        <dbReference type="SAM" id="MobiDB-lite"/>
    </source>
</evidence>